<dbReference type="STRING" id="749551.HMPREF9555_01448"/>
<comment type="caution">
    <text evidence="1">The sequence shown here is derived from an EMBL/GenBank/DDBJ whole genome shotgun (WGS) entry which is preliminary data.</text>
</comment>
<name>E7N374_9FIRM</name>
<dbReference type="HOGENOM" id="CLU_2013681_0_0_9"/>
<sequence>MNLLQGIALYTAHGIFLAALQRARFSDTFGSQTHSCRCANDVRVTDGMLRYCAAPPGGLSCAGQCRGAPTFRLKERSGARRPYGVKAPRRRYAPPHRAIGNGDTDSHIMYGTMSRALYLITAA</sequence>
<evidence type="ECO:0000313" key="2">
    <source>
        <dbReference type="Proteomes" id="UP000004633"/>
    </source>
</evidence>
<reference evidence="1 2" key="1">
    <citation type="submission" date="2010-08" db="EMBL/GenBank/DDBJ databases">
        <authorList>
            <person name="Weinstock G."/>
            <person name="Sodergren E."/>
            <person name="Clifton S."/>
            <person name="Fulton L."/>
            <person name="Fulton B."/>
            <person name="Courtney L."/>
            <person name="Fronick C."/>
            <person name="Harrison M."/>
            <person name="Strong C."/>
            <person name="Farmer C."/>
            <person name="Delahaunty K."/>
            <person name="Markovic C."/>
            <person name="Hall O."/>
            <person name="Minx P."/>
            <person name="Tomlinson C."/>
            <person name="Mitreva M."/>
            <person name="Hou S."/>
            <person name="Chen J."/>
            <person name="Wollam A."/>
            <person name="Pepin K.H."/>
            <person name="Johnson M."/>
            <person name="Bhonagiri V."/>
            <person name="Zhang X."/>
            <person name="Suruliraj S."/>
            <person name="Warren W."/>
            <person name="Chinwalla A."/>
            <person name="Mardis E.R."/>
            <person name="Wilson R.K."/>
        </authorList>
    </citation>
    <scope>NUCLEOTIDE SEQUENCE [LARGE SCALE GENOMIC DNA]</scope>
    <source>
        <strain evidence="1 2">F0399</strain>
    </source>
</reference>
<keyword evidence="2" id="KW-1185">Reference proteome</keyword>
<dbReference type="AlphaFoldDB" id="E7N374"/>
<dbReference type="EMBL" id="AECV01000025">
    <property type="protein sequence ID" value="EFW29349.1"/>
    <property type="molecule type" value="Genomic_DNA"/>
</dbReference>
<evidence type="ECO:0000313" key="1">
    <source>
        <dbReference type="EMBL" id="EFW29349.1"/>
    </source>
</evidence>
<proteinExistence type="predicted"/>
<gene>
    <name evidence="1" type="ORF">HMPREF9555_01448</name>
</gene>
<accession>E7N374</accession>
<organism evidence="1 2">
    <name type="scientific">Selenomonas artemidis F0399</name>
    <dbReference type="NCBI Taxonomy" id="749551"/>
    <lineage>
        <taxon>Bacteria</taxon>
        <taxon>Bacillati</taxon>
        <taxon>Bacillota</taxon>
        <taxon>Negativicutes</taxon>
        <taxon>Selenomonadales</taxon>
        <taxon>Selenomonadaceae</taxon>
        <taxon>Selenomonas</taxon>
    </lineage>
</organism>
<dbReference type="Proteomes" id="UP000004633">
    <property type="component" value="Unassembled WGS sequence"/>
</dbReference>
<protein>
    <submittedName>
        <fullName evidence="1">Uncharacterized protein</fullName>
    </submittedName>
</protein>